<evidence type="ECO:0000256" key="1">
    <source>
        <dbReference type="SAM" id="SignalP"/>
    </source>
</evidence>
<protein>
    <recommendedName>
        <fullName evidence="4">Lytic polysaccharide monooxygenase</fullName>
    </recommendedName>
</protein>
<name>A0A6A5REV3_9PLEO</name>
<proteinExistence type="predicted"/>
<dbReference type="GeneID" id="54350817"/>
<evidence type="ECO:0000313" key="3">
    <source>
        <dbReference type="Proteomes" id="UP000800082"/>
    </source>
</evidence>
<dbReference type="Proteomes" id="UP000800082">
    <property type="component" value="Unassembled WGS sequence"/>
</dbReference>
<accession>A0A6A5REV3</accession>
<sequence length="364" mass="38576">MKLTNFALSALGMAGFVAAQNGNDPLILNNRTGLHPTVYDNFSTSYTNKPAATFHSVPLTPSPERSNTYMFKPTTSVKCWRNGYPCGQNGGQRSQRLVADFVGPTPAIAARVPPPEWFSSHTDFPLPGETDVPGETGEMPYGILPIPTSLGGEPRTSDASNAPGKTGEAIFSVSPTTTSTPAADKSPIPTAWWRGLTSGFAGPHEPTPIAEAGEPYAVTIDCNRHYCISGMPTIRTITPTPHPYPVLPPATSGFAVPSKPTLVNEARDAFVPVDWWRGPGKPVVPDAPKGLDGIYGPIEQTSSVESVFSVATNDPCFRHYCPSGYTPGAPDPTTMLTETKPVVTQRLTKSPVLSAIPPSATSTS</sequence>
<evidence type="ECO:0008006" key="4">
    <source>
        <dbReference type="Google" id="ProtNLM"/>
    </source>
</evidence>
<dbReference type="EMBL" id="ML978975">
    <property type="protein sequence ID" value="KAF1926795.1"/>
    <property type="molecule type" value="Genomic_DNA"/>
</dbReference>
<evidence type="ECO:0000313" key="2">
    <source>
        <dbReference type="EMBL" id="KAF1926795.1"/>
    </source>
</evidence>
<organism evidence="2 3">
    <name type="scientific">Didymella exigua CBS 183.55</name>
    <dbReference type="NCBI Taxonomy" id="1150837"/>
    <lineage>
        <taxon>Eukaryota</taxon>
        <taxon>Fungi</taxon>
        <taxon>Dikarya</taxon>
        <taxon>Ascomycota</taxon>
        <taxon>Pezizomycotina</taxon>
        <taxon>Dothideomycetes</taxon>
        <taxon>Pleosporomycetidae</taxon>
        <taxon>Pleosporales</taxon>
        <taxon>Pleosporineae</taxon>
        <taxon>Didymellaceae</taxon>
        <taxon>Didymella</taxon>
    </lineage>
</organism>
<keyword evidence="3" id="KW-1185">Reference proteome</keyword>
<feature type="chain" id="PRO_5025386810" description="Lytic polysaccharide monooxygenase" evidence="1">
    <location>
        <begin position="20"/>
        <end position="364"/>
    </location>
</feature>
<reference evidence="2" key="1">
    <citation type="journal article" date="2020" name="Stud. Mycol.">
        <title>101 Dothideomycetes genomes: a test case for predicting lifestyles and emergence of pathogens.</title>
        <authorList>
            <person name="Haridas S."/>
            <person name="Albert R."/>
            <person name="Binder M."/>
            <person name="Bloem J."/>
            <person name="Labutti K."/>
            <person name="Salamov A."/>
            <person name="Andreopoulos B."/>
            <person name="Baker S."/>
            <person name="Barry K."/>
            <person name="Bills G."/>
            <person name="Bluhm B."/>
            <person name="Cannon C."/>
            <person name="Castanera R."/>
            <person name="Culley D."/>
            <person name="Daum C."/>
            <person name="Ezra D."/>
            <person name="Gonzalez J."/>
            <person name="Henrissat B."/>
            <person name="Kuo A."/>
            <person name="Liang C."/>
            <person name="Lipzen A."/>
            <person name="Lutzoni F."/>
            <person name="Magnuson J."/>
            <person name="Mondo S."/>
            <person name="Nolan M."/>
            <person name="Ohm R."/>
            <person name="Pangilinan J."/>
            <person name="Park H.-J."/>
            <person name="Ramirez L."/>
            <person name="Alfaro M."/>
            <person name="Sun H."/>
            <person name="Tritt A."/>
            <person name="Yoshinaga Y."/>
            <person name="Zwiers L.-H."/>
            <person name="Turgeon B."/>
            <person name="Goodwin S."/>
            <person name="Spatafora J."/>
            <person name="Crous P."/>
            <person name="Grigoriev I."/>
        </authorList>
    </citation>
    <scope>NUCLEOTIDE SEQUENCE</scope>
    <source>
        <strain evidence="2">CBS 183.55</strain>
    </source>
</reference>
<keyword evidence="1" id="KW-0732">Signal</keyword>
<gene>
    <name evidence="2" type="ORF">M421DRAFT_422402</name>
</gene>
<dbReference type="AlphaFoldDB" id="A0A6A5REV3"/>
<dbReference type="OrthoDB" id="3797981at2759"/>
<feature type="signal peptide" evidence="1">
    <location>
        <begin position="1"/>
        <end position="19"/>
    </location>
</feature>
<dbReference type="RefSeq" id="XP_033447047.1">
    <property type="nucleotide sequence ID" value="XM_033593149.1"/>
</dbReference>